<dbReference type="EMBL" id="NHYD01001992">
    <property type="protein sequence ID" value="PPQ88924.1"/>
    <property type="molecule type" value="Genomic_DNA"/>
</dbReference>
<feature type="transmembrane region" description="Helical" evidence="1">
    <location>
        <begin position="94"/>
        <end position="113"/>
    </location>
</feature>
<accession>A0A409XDW7</accession>
<feature type="transmembrane region" description="Helical" evidence="1">
    <location>
        <begin position="55"/>
        <end position="74"/>
    </location>
</feature>
<reference evidence="2 3" key="1">
    <citation type="journal article" date="2018" name="Evol. Lett.">
        <title>Horizontal gene cluster transfer increased hallucinogenic mushroom diversity.</title>
        <authorList>
            <person name="Reynolds H.T."/>
            <person name="Vijayakumar V."/>
            <person name="Gluck-Thaler E."/>
            <person name="Korotkin H.B."/>
            <person name="Matheny P.B."/>
            <person name="Slot J.C."/>
        </authorList>
    </citation>
    <scope>NUCLEOTIDE SEQUENCE [LARGE SCALE GENOMIC DNA]</scope>
    <source>
        <strain evidence="2 3">2631</strain>
    </source>
</reference>
<keyword evidence="1" id="KW-1133">Transmembrane helix</keyword>
<sequence length="189" mass="20610">MVQTLYAYRLGLLIGKDRYILRGLVIALPLGALGFGMKVTTVVLSAKAFTDLGEYAWIVIVWFACLAGCDIILTTTQAFYLHYHRTGVARTNRVVNTLILYITTTALVASLSSRRAFSRDGGRISRDTGTSQGISFGTEGRSLDFNKTNVVDFRTSVALNNIINISDSAERGQKQVSIMDINSGEANSS</sequence>
<dbReference type="OrthoDB" id="2803252at2759"/>
<dbReference type="AlphaFoldDB" id="A0A409XDW7"/>
<protein>
    <submittedName>
        <fullName evidence="2">Uncharacterized protein</fullName>
    </submittedName>
</protein>
<evidence type="ECO:0000313" key="2">
    <source>
        <dbReference type="EMBL" id="PPQ88924.1"/>
    </source>
</evidence>
<name>A0A409XDW7_PSICY</name>
<feature type="transmembrane region" description="Helical" evidence="1">
    <location>
        <begin position="20"/>
        <end position="43"/>
    </location>
</feature>
<dbReference type="Proteomes" id="UP000283269">
    <property type="component" value="Unassembled WGS sequence"/>
</dbReference>
<organism evidence="2 3">
    <name type="scientific">Psilocybe cyanescens</name>
    <dbReference type="NCBI Taxonomy" id="93625"/>
    <lineage>
        <taxon>Eukaryota</taxon>
        <taxon>Fungi</taxon>
        <taxon>Dikarya</taxon>
        <taxon>Basidiomycota</taxon>
        <taxon>Agaricomycotina</taxon>
        <taxon>Agaricomycetes</taxon>
        <taxon>Agaricomycetidae</taxon>
        <taxon>Agaricales</taxon>
        <taxon>Agaricineae</taxon>
        <taxon>Strophariaceae</taxon>
        <taxon>Psilocybe</taxon>
    </lineage>
</organism>
<keyword evidence="1" id="KW-0472">Membrane</keyword>
<keyword evidence="1" id="KW-0812">Transmembrane</keyword>
<dbReference type="InParanoid" id="A0A409XDW7"/>
<evidence type="ECO:0000313" key="3">
    <source>
        <dbReference type="Proteomes" id="UP000283269"/>
    </source>
</evidence>
<evidence type="ECO:0000256" key="1">
    <source>
        <dbReference type="SAM" id="Phobius"/>
    </source>
</evidence>
<gene>
    <name evidence="2" type="ORF">CVT25_009159</name>
</gene>
<keyword evidence="3" id="KW-1185">Reference proteome</keyword>
<comment type="caution">
    <text evidence="2">The sequence shown here is derived from an EMBL/GenBank/DDBJ whole genome shotgun (WGS) entry which is preliminary data.</text>
</comment>
<proteinExistence type="predicted"/>